<dbReference type="Pfam" id="PF00005">
    <property type="entry name" value="ABC_tran"/>
    <property type="match status" value="1"/>
</dbReference>
<sequence length="344" mass="38100">MIKLQNISKTFTVNGNDVHAVKNVNLDIQDGEIFGIIGFSGAGKSTLVRCINLLERPSEGSVIVNGQDLMRLDAKALREVRKKIGMIFQHFNLMRSRTVYQNVAFPLKHSKLSKEELDKKILSLLELVDLKEKKDAYPSQLSGGQKQRVAIARALANDPDVLLCDEATSALDPQTTQAILKLLKQVNEKLGITIVLITHEMGVIKDICDRVAVMENGEVKEMGDILEIFAHPQAPITKNFIETASNVNKIYELIEADSEITKLKPGEKMLMLTYANVETKEPLISAISRKFHVDASIIFGNVEVLKHSPLGKLAIILSGDKADIEQAQEYIVACGIEVEVLKEC</sequence>
<dbReference type="GO" id="GO:0006865">
    <property type="term" value="P:amino acid transport"/>
    <property type="evidence" value="ECO:0007669"/>
    <property type="project" value="UniProtKB-KW"/>
</dbReference>
<dbReference type="Gene3D" id="3.30.70.260">
    <property type="match status" value="1"/>
</dbReference>
<dbReference type="InterPro" id="IPR018449">
    <property type="entry name" value="NIL_domain"/>
</dbReference>
<dbReference type="GO" id="GO:0005886">
    <property type="term" value="C:plasma membrane"/>
    <property type="evidence" value="ECO:0007669"/>
    <property type="project" value="UniProtKB-ARBA"/>
</dbReference>
<keyword evidence="3" id="KW-1003">Cell membrane</keyword>
<dbReference type="InterPro" id="IPR045865">
    <property type="entry name" value="ACT-like_dom_sf"/>
</dbReference>
<evidence type="ECO:0000256" key="8">
    <source>
        <dbReference type="ARBA" id="ARBA00023136"/>
    </source>
</evidence>
<keyword evidence="6" id="KW-1278">Translocase</keyword>
<dbReference type="InterPro" id="IPR003593">
    <property type="entry name" value="AAA+_ATPase"/>
</dbReference>
<dbReference type="SMART" id="SM00382">
    <property type="entry name" value="AAA"/>
    <property type="match status" value="1"/>
</dbReference>
<dbReference type="SMART" id="SM00930">
    <property type="entry name" value="NIL"/>
    <property type="match status" value="1"/>
</dbReference>
<dbReference type="EMBL" id="CP060636">
    <property type="protein sequence ID" value="QNM11536.1"/>
    <property type="molecule type" value="Genomic_DNA"/>
</dbReference>
<dbReference type="Proteomes" id="UP000515856">
    <property type="component" value="Chromosome"/>
</dbReference>
<dbReference type="Pfam" id="PF09383">
    <property type="entry name" value="NIL"/>
    <property type="match status" value="1"/>
</dbReference>
<organism evidence="10 11">
    <name type="scientific">[Eubacterium] hominis</name>
    <dbReference type="NCBI Taxonomy" id="2764325"/>
    <lineage>
        <taxon>Bacteria</taxon>
        <taxon>Bacillati</taxon>
        <taxon>Bacillota</taxon>
        <taxon>Erysipelotrichia</taxon>
        <taxon>Erysipelotrichales</taxon>
        <taxon>Erysipelotrichaceae</taxon>
        <taxon>Amedibacillus</taxon>
    </lineage>
</organism>
<protein>
    <submittedName>
        <fullName evidence="10">Methionine ABC transporter ATP-binding protein</fullName>
    </submittedName>
</protein>
<dbReference type="SUPFAM" id="SSF55021">
    <property type="entry name" value="ACT-like"/>
    <property type="match status" value="1"/>
</dbReference>
<dbReference type="CDD" id="cd03258">
    <property type="entry name" value="ABC_MetN_methionine_transporter"/>
    <property type="match status" value="1"/>
</dbReference>
<evidence type="ECO:0000256" key="2">
    <source>
        <dbReference type="ARBA" id="ARBA00022448"/>
    </source>
</evidence>
<keyword evidence="11" id="KW-1185">Reference proteome</keyword>
<evidence type="ECO:0000256" key="1">
    <source>
        <dbReference type="ARBA" id="ARBA00005417"/>
    </source>
</evidence>
<dbReference type="GO" id="GO:0016887">
    <property type="term" value="F:ATP hydrolysis activity"/>
    <property type="evidence" value="ECO:0007669"/>
    <property type="project" value="InterPro"/>
</dbReference>
<dbReference type="GO" id="GO:0005524">
    <property type="term" value="F:ATP binding"/>
    <property type="evidence" value="ECO:0007669"/>
    <property type="project" value="UniProtKB-KW"/>
</dbReference>
<dbReference type="PANTHER" id="PTHR43166:SF30">
    <property type="entry name" value="METHIONINE IMPORT ATP-BINDING PROTEIN METN"/>
    <property type="match status" value="1"/>
</dbReference>
<dbReference type="RefSeq" id="WP_117452447.1">
    <property type="nucleotide sequence ID" value="NZ_CP060636.1"/>
</dbReference>
<evidence type="ECO:0000256" key="6">
    <source>
        <dbReference type="ARBA" id="ARBA00022967"/>
    </source>
</evidence>
<dbReference type="PROSITE" id="PS00211">
    <property type="entry name" value="ABC_TRANSPORTER_1"/>
    <property type="match status" value="1"/>
</dbReference>
<name>A0A7G9GL54_9FIRM</name>
<dbReference type="KEGG" id="ehn:H9Q80_14960"/>
<keyword evidence="4" id="KW-0547">Nucleotide-binding</keyword>
<feature type="domain" description="ABC transporter" evidence="9">
    <location>
        <begin position="2"/>
        <end position="241"/>
    </location>
</feature>
<evidence type="ECO:0000256" key="7">
    <source>
        <dbReference type="ARBA" id="ARBA00022970"/>
    </source>
</evidence>
<dbReference type="AlphaFoldDB" id="A0A7G9GL54"/>
<dbReference type="Gene3D" id="3.40.50.300">
    <property type="entry name" value="P-loop containing nucleotide triphosphate hydrolases"/>
    <property type="match status" value="1"/>
</dbReference>
<proteinExistence type="inferred from homology"/>
<dbReference type="FunFam" id="3.40.50.300:FF:000056">
    <property type="entry name" value="Cell division ATP-binding protein FtsE"/>
    <property type="match status" value="1"/>
</dbReference>
<dbReference type="PROSITE" id="PS50893">
    <property type="entry name" value="ABC_TRANSPORTER_2"/>
    <property type="match status" value="1"/>
</dbReference>
<gene>
    <name evidence="10" type="ORF">H9Q80_14960</name>
</gene>
<keyword evidence="5 10" id="KW-0067">ATP-binding</keyword>
<evidence type="ECO:0000259" key="9">
    <source>
        <dbReference type="PROSITE" id="PS50893"/>
    </source>
</evidence>
<keyword evidence="8" id="KW-0472">Membrane</keyword>
<accession>A0A7G9GL54</accession>
<dbReference type="InterPro" id="IPR050086">
    <property type="entry name" value="MetN_ABC_transporter-like"/>
</dbReference>
<reference evidence="10 11" key="1">
    <citation type="submission" date="2020-08" db="EMBL/GenBank/DDBJ databases">
        <authorList>
            <person name="Liu C."/>
            <person name="Sun Q."/>
        </authorList>
    </citation>
    <scope>NUCLEOTIDE SEQUENCE [LARGE SCALE GENOMIC DNA]</scope>
    <source>
        <strain evidence="10 11">NSJ-61</strain>
    </source>
</reference>
<comment type="similarity">
    <text evidence="1">Belongs to the ABC transporter superfamily.</text>
</comment>
<dbReference type="InterPro" id="IPR003439">
    <property type="entry name" value="ABC_transporter-like_ATP-bd"/>
</dbReference>
<dbReference type="InterPro" id="IPR027417">
    <property type="entry name" value="P-loop_NTPase"/>
</dbReference>
<dbReference type="InterPro" id="IPR017871">
    <property type="entry name" value="ABC_transporter-like_CS"/>
</dbReference>
<keyword evidence="7" id="KW-0029">Amino-acid transport</keyword>
<dbReference type="PANTHER" id="PTHR43166">
    <property type="entry name" value="AMINO ACID IMPORT ATP-BINDING PROTEIN"/>
    <property type="match status" value="1"/>
</dbReference>
<keyword evidence="2" id="KW-0813">Transport</keyword>
<evidence type="ECO:0000313" key="10">
    <source>
        <dbReference type="EMBL" id="QNM11536.1"/>
    </source>
</evidence>
<evidence type="ECO:0000313" key="11">
    <source>
        <dbReference type="Proteomes" id="UP000515856"/>
    </source>
</evidence>
<evidence type="ECO:0000256" key="3">
    <source>
        <dbReference type="ARBA" id="ARBA00022475"/>
    </source>
</evidence>
<dbReference type="SUPFAM" id="SSF52540">
    <property type="entry name" value="P-loop containing nucleoside triphosphate hydrolases"/>
    <property type="match status" value="1"/>
</dbReference>
<evidence type="ECO:0000256" key="5">
    <source>
        <dbReference type="ARBA" id="ARBA00022840"/>
    </source>
</evidence>
<dbReference type="InterPro" id="IPR041701">
    <property type="entry name" value="MetN_ABC"/>
</dbReference>
<evidence type="ECO:0000256" key="4">
    <source>
        <dbReference type="ARBA" id="ARBA00022741"/>
    </source>
</evidence>